<proteinExistence type="predicted"/>
<reference evidence="1 2" key="1">
    <citation type="journal article" date="2019" name="Nat. Ecol. Evol.">
        <title>Megaphylogeny resolves global patterns of mushroom evolution.</title>
        <authorList>
            <person name="Varga T."/>
            <person name="Krizsan K."/>
            <person name="Foldi C."/>
            <person name="Dima B."/>
            <person name="Sanchez-Garcia M."/>
            <person name="Sanchez-Ramirez S."/>
            <person name="Szollosi G.J."/>
            <person name="Szarkandi J.G."/>
            <person name="Papp V."/>
            <person name="Albert L."/>
            <person name="Andreopoulos W."/>
            <person name="Angelini C."/>
            <person name="Antonin V."/>
            <person name="Barry K.W."/>
            <person name="Bougher N.L."/>
            <person name="Buchanan P."/>
            <person name="Buyck B."/>
            <person name="Bense V."/>
            <person name="Catcheside P."/>
            <person name="Chovatia M."/>
            <person name="Cooper J."/>
            <person name="Damon W."/>
            <person name="Desjardin D."/>
            <person name="Finy P."/>
            <person name="Geml J."/>
            <person name="Haridas S."/>
            <person name="Hughes K."/>
            <person name="Justo A."/>
            <person name="Karasinski D."/>
            <person name="Kautmanova I."/>
            <person name="Kiss B."/>
            <person name="Kocsube S."/>
            <person name="Kotiranta H."/>
            <person name="LaButti K.M."/>
            <person name="Lechner B.E."/>
            <person name="Liimatainen K."/>
            <person name="Lipzen A."/>
            <person name="Lukacs Z."/>
            <person name="Mihaltcheva S."/>
            <person name="Morgado L.N."/>
            <person name="Niskanen T."/>
            <person name="Noordeloos M.E."/>
            <person name="Ohm R.A."/>
            <person name="Ortiz-Santana B."/>
            <person name="Ovrebo C."/>
            <person name="Racz N."/>
            <person name="Riley R."/>
            <person name="Savchenko A."/>
            <person name="Shiryaev A."/>
            <person name="Soop K."/>
            <person name="Spirin V."/>
            <person name="Szebenyi C."/>
            <person name="Tomsovsky M."/>
            <person name="Tulloss R.E."/>
            <person name="Uehling J."/>
            <person name="Grigoriev I.V."/>
            <person name="Vagvolgyi C."/>
            <person name="Papp T."/>
            <person name="Martin F.M."/>
            <person name="Miettinen O."/>
            <person name="Hibbett D.S."/>
            <person name="Nagy L.G."/>
        </authorList>
    </citation>
    <scope>NUCLEOTIDE SEQUENCE [LARGE SCALE GENOMIC DNA]</scope>
    <source>
        <strain evidence="1 2">CBS 309.79</strain>
    </source>
</reference>
<dbReference type="EMBL" id="ML178821">
    <property type="protein sequence ID" value="TFL02749.1"/>
    <property type="molecule type" value="Genomic_DNA"/>
</dbReference>
<protein>
    <submittedName>
        <fullName evidence="1">Uncharacterized protein</fullName>
    </submittedName>
</protein>
<dbReference type="Proteomes" id="UP000305067">
    <property type="component" value="Unassembled WGS sequence"/>
</dbReference>
<evidence type="ECO:0000313" key="2">
    <source>
        <dbReference type="Proteomes" id="UP000305067"/>
    </source>
</evidence>
<gene>
    <name evidence="1" type="ORF">BDV98DRAFT_403041</name>
</gene>
<dbReference type="AlphaFoldDB" id="A0A5C3QR40"/>
<accession>A0A5C3QR40</accession>
<name>A0A5C3QR40_9AGAR</name>
<sequence>MVDLRGQLESLQGGPVPASRKRHAICLDQIPADWIRQAVAAGVALDNEHDIIPTEDAYDEDDASSCWSGDSSWTFRPSGSGSQSTVVFPSEADSTRTAISSAPARKTDAQKYATLVRGVGKYAPGQRGALPASLIRRSIASSRGLESDVASAVISVYRGPRVRARGASQANVLDALRAEAAMHFQLHACDEDGAAPSGVICPRRGCRDFLRTVNALTHHLHLHDIDLKRPSLARRLRPRNFACKQCGCTYETKRENSMHACHSALRAMSSRSPIQAGLHILKQSLAGGNL</sequence>
<keyword evidence="2" id="KW-1185">Reference proteome</keyword>
<evidence type="ECO:0000313" key="1">
    <source>
        <dbReference type="EMBL" id="TFL02749.1"/>
    </source>
</evidence>
<organism evidence="1 2">
    <name type="scientific">Pterulicium gracile</name>
    <dbReference type="NCBI Taxonomy" id="1884261"/>
    <lineage>
        <taxon>Eukaryota</taxon>
        <taxon>Fungi</taxon>
        <taxon>Dikarya</taxon>
        <taxon>Basidiomycota</taxon>
        <taxon>Agaricomycotina</taxon>
        <taxon>Agaricomycetes</taxon>
        <taxon>Agaricomycetidae</taxon>
        <taxon>Agaricales</taxon>
        <taxon>Pleurotineae</taxon>
        <taxon>Pterulaceae</taxon>
        <taxon>Pterulicium</taxon>
    </lineage>
</organism>